<dbReference type="Proteomes" id="UP000295097">
    <property type="component" value="Unassembled WGS sequence"/>
</dbReference>
<dbReference type="Pfam" id="PF13091">
    <property type="entry name" value="PLDc_2"/>
    <property type="match status" value="2"/>
</dbReference>
<dbReference type="InterPro" id="IPR001736">
    <property type="entry name" value="PLipase_D/transphosphatidylase"/>
</dbReference>
<feature type="domain" description="PLD phosphodiesterase" evidence="7">
    <location>
        <begin position="394"/>
        <end position="421"/>
    </location>
</feature>
<protein>
    <recommendedName>
        <fullName evidence="3">Phospholipase D</fullName>
    </recommendedName>
    <alternativeName>
        <fullName evidence="5">Choline phosphatase</fullName>
    </alternativeName>
</protein>
<dbReference type="GO" id="GO:0008808">
    <property type="term" value="F:cardiolipin synthase activity"/>
    <property type="evidence" value="ECO:0007669"/>
    <property type="project" value="TreeGrafter"/>
</dbReference>
<dbReference type="PANTHER" id="PTHR21248">
    <property type="entry name" value="CARDIOLIPIN SYNTHASE"/>
    <property type="match status" value="1"/>
</dbReference>
<sequence>MEVFLEHYWPHILAAISFILGATAAIHAAMTKDEVRAAIGWVGIIMLSPILGAAIYAVAGINRMRRASVREKRDALQDQVAFEEQSHQVGRSKIVDDFGTRLAALWTLGETVTGLPATAGNRIRLLTTGDEAYAAMLSAIDNAERSIILETYIFDSDTIGRKFVESLANAVKRGVEVRVLVDSIGARYSRPRITGLLRERGIRVATFNGAVLLRMRLPYANLRTHRKILVVDGETAFAGGMNIRAAFTGPDAAHDTHFELKGAAVADYLSVAAADWFFETGEALDGDAWDINDPAAPGDGVVARVVPSGPDRHLGNNNKMIIGALSVAEERVTIMSPYFLPDRDLVSALATAARRGVDVKIIVPGKNNLGMVDRAMTAQFSEIIRDGSKIFRDRGPFNHSKLMTIDGKWSYLGSSNMDSRSLRLNFETDLEVFDEAFAAELEARIAPSLTNSEAVTLESLRKRPFIFRLRDRILWLGLPYL</sequence>
<dbReference type="PROSITE" id="PS50035">
    <property type="entry name" value="PLD"/>
    <property type="match status" value="2"/>
</dbReference>
<keyword evidence="6" id="KW-1133">Transmembrane helix</keyword>
<comment type="caution">
    <text evidence="8">The sequence shown here is derived from an EMBL/GenBank/DDBJ whole genome shotgun (WGS) entry which is preliminary data.</text>
</comment>
<dbReference type="EMBL" id="SMAR01000003">
    <property type="protein sequence ID" value="TCT43162.1"/>
    <property type="molecule type" value="Genomic_DNA"/>
</dbReference>
<dbReference type="SUPFAM" id="SSF56024">
    <property type="entry name" value="Phospholipase D/nuclease"/>
    <property type="match status" value="2"/>
</dbReference>
<keyword evidence="9" id="KW-1185">Reference proteome</keyword>
<keyword evidence="6" id="KW-0812">Transmembrane</keyword>
<accession>A0A4V2V4W2</accession>
<dbReference type="OrthoDB" id="9762009at2"/>
<evidence type="ECO:0000256" key="4">
    <source>
        <dbReference type="ARBA" id="ARBA00022525"/>
    </source>
</evidence>
<reference evidence="8 9" key="1">
    <citation type="submission" date="2019-03" db="EMBL/GenBank/DDBJ databases">
        <title>Freshwater and sediment microbial communities from various areas in North America, analyzing microbe dynamics in response to fracking.</title>
        <authorList>
            <person name="Lamendella R."/>
        </authorList>
    </citation>
    <scope>NUCLEOTIDE SEQUENCE [LARGE SCALE GENOMIC DNA]</scope>
    <source>
        <strain evidence="8 9">175.2</strain>
    </source>
</reference>
<dbReference type="InterPro" id="IPR025202">
    <property type="entry name" value="PLD-like_dom"/>
</dbReference>
<evidence type="ECO:0000259" key="7">
    <source>
        <dbReference type="PROSITE" id="PS50035"/>
    </source>
</evidence>
<comment type="subcellular location">
    <subcellularLocation>
        <location evidence="2">Secreted</location>
    </subcellularLocation>
</comment>
<dbReference type="GO" id="GO:0005576">
    <property type="term" value="C:extracellular region"/>
    <property type="evidence" value="ECO:0007669"/>
    <property type="project" value="UniProtKB-SubCell"/>
</dbReference>
<evidence type="ECO:0000256" key="2">
    <source>
        <dbReference type="ARBA" id="ARBA00004613"/>
    </source>
</evidence>
<keyword evidence="6" id="KW-0472">Membrane</keyword>
<evidence type="ECO:0000256" key="5">
    <source>
        <dbReference type="ARBA" id="ARBA00029594"/>
    </source>
</evidence>
<dbReference type="Gene3D" id="3.30.870.10">
    <property type="entry name" value="Endonuclease Chain A"/>
    <property type="match status" value="2"/>
</dbReference>
<evidence type="ECO:0000256" key="1">
    <source>
        <dbReference type="ARBA" id="ARBA00003145"/>
    </source>
</evidence>
<dbReference type="CDD" id="cd09157">
    <property type="entry name" value="PLDc_CLS_unchar2_1"/>
    <property type="match status" value="1"/>
</dbReference>
<proteinExistence type="predicted"/>
<dbReference type="RefSeq" id="WP_132308645.1">
    <property type="nucleotide sequence ID" value="NZ_SMAR01000003.1"/>
</dbReference>
<feature type="domain" description="PLD phosphodiesterase" evidence="7">
    <location>
        <begin position="220"/>
        <end position="247"/>
    </location>
</feature>
<keyword evidence="4" id="KW-0964">Secreted</keyword>
<name>A0A4V2V4W2_9HYPH</name>
<gene>
    <name evidence="8" type="ORF">EDC90_1003173</name>
</gene>
<evidence type="ECO:0000313" key="9">
    <source>
        <dbReference type="Proteomes" id="UP000295097"/>
    </source>
</evidence>
<dbReference type="GO" id="GO:0032049">
    <property type="term" value="P:cardiolipin biosynthetic process"/>
    <property type="evidence" value="ECO:0007669"/>
    <property type="project" value="UniProtKB-ARBA"/>
</dbReference>
<dbReference type="SMART" id="SM00155">
    <property type="entry name" value="PLDc"/>
    <property type="match status" value="2"/>
</dbReference>
<organism evidence="8 9">
    <name type="scientific">Martelella mediterranea</name>
    <dbReference type="NCBI Taxonomy" id="293089"/>
    <lineage>
        <taxon>Bacteria</taxon>
        <taxon>Pseudomonadati</taxon>
        <taxon>Pseudomonadota</taxon>
        <taxon>Alphaproteobacteria</taxon>
        <taxon>Hyphomicrobiales</taxon>
        <taxon>Aurantimonadaceae</taxon>
        <taxon>Martelella</taxon>
    </lineage>
</organism>
<dbReference type="PANTHER" id="PTHR21248:SF22">
    <property type="entry name" value="PHOSPHOLIPASE D"/>
    <property type="match status" value="1"/>
</dbReference>
<feature type="transmembrane region" description="Helical" evidence="6">
    <location>
        <begin position="38"/>
        <end position="61"/>
    </location>
</feature>
<evidence type="ECO:0000256" key="3">
    <source>
        <dbReference type="ARBA" id="ARBA00018392"/>
    </source>
</evidence>
<evidence type="ECO:0000313" key="8">
    <source>
        <dbReference type="EMBL" id="TCT43162.1"/>
    </source>
</evidence>
<dbReference type="GO" id="GO:0016020">
    <property type="term" value="C:membrane"/>
    <property type="evidence" value="ECO:0007669"/>
    <property type="project" value="TreeGrafter"/>
</dbReference>
<evidence type="ECO:0000256" key="6">
    <source>
        <dbReference type="SAM" id="Phobius"/>
    </source>
</evidence>
<comment type="function">
    <text evidence="1">Could be a virulence factor.</text>
</comment>
<dbReference type="AlphaFoldDB" id="A0A4V2V4W2"/>